<dbReference type="NCBIfam" id="NF038324">
    <property type="entry name" value="DrmB_fam"/>
    <property type="match status" value="1"/>
</dbReference>
<dbReference type="EMBL" id="JACHON010000001">
    <property type="protein sequence ID" value="MBB6511998.1"/>
    <property type="molecule type" value="Genomic_DNA"/>
</dbReference>
<name>A0A841RMS9_9BACI</name>
<evidence type="ECO:0000259" key="1">
    <source>
        <dbReference type="Pfam" id="PF09369"/>
    </source>
</evidence>
<dbReference type="InterPro" id="IPR047721">
    <property type="entry name" value="DrmB"/>
</dbReference>
<sequence length="631" mass="72226">MKDLPLRRGQLVTTFGPGSLVISPEGESAMIGSLDKWYYDKNENPINALDEFEIQEPRLRSLLRVDKLLMPPDYRPSYKYKNAGDALTQTNTDIYIPLLRFPTWHYCPVCKTLHQSEMSNRTSWLDCKSCKERRKMIQVPFVIVCNQGHIFDFPWREWVHKDEHTTCNGQMRLITTGGATLDSLKVRCSCNKERPLRGIMTRKSDTTDDEEGISELSKRLNENGNLFKCPGHKPWYGSLEEKVNCTSYPVAVLKNSINVYYPNTISAIYLPGENPEVERLIDMFERNGVTSSWLSVADKLEKKMDIVKKMCPPEIQEYNQSDIELAILYIEGGLDDEQTEEKIYSKNTEKELRKKEFETLVNEVDTRNLKVRKEWDSSNAKDDDITNKFTLINRVTKLKETIALTGFNRLTTDDDESGRDKVERGKKLLFKNPDLQENNWLPSYKVYGEGIFFTLSVEKLVAWEQRPDVKSYFNGLITRSEKSRVRIDESILKPRNVLIHTLAHILIDELALTCGYNSASIRERLYINDEQCGILIYTSSGDIDGTFGGLVRMGKKENFFPVVDKAIEEARWCSSDPVCSEIGKASGQGVNNLNGAACHSCSYLPETSCELGNLFLDRTLIIDPKFGFFNV</sequence>
<keyword evidence="3" id="KW-1185">Reference proteome</keyword>
<dbReference type="RefSeq" id="WP_184244710.1">
    <property type="nucleotide sequence ID" value="NZ_BAAACU010000022.1"/>
</dbReference>
<gene>
    <name evidence="2" type="ORF">GGQ92_000765</name>
</gene>
<evidence type="ECO:0000313" key="2">
    <source>
        <dbReference type="EMBL" id="MBB6511998.1"/>
    </source>
</evidence>
<comment type="caution">
    <text evidence="2">The sequence shown here is derived from an EMBL/GenBank/DDBJ whole genome shotgun (WGS) entry which is preliminary data.</text>
</comment>
<dbReference type="AlphaFoldDB" id="A0A841RMS9"/>
<evidence type="ECO:0000313" key="3">
    <source>
        <dbReference type="Proteomes" id="UP000572212"/>
    </source>
</evidence>
<dbReference type="Pfam" id="PF09369">
    <property type="entry name" value="MZB"/>
    <property type="match status" value="1"/>
</dbReference>
<organism evidence="2 3">
    <name type="scientific">Gracilibacillus halotolerans</name>
    <dbReference type="NCBI Taxonomy" id="74386"/>
    <lineage>
        <taxon>Bacteria</taxon>
        <taxon>Bacillati</taxon>
        <taxon>Bacillota</taxon>
        <taxon>Bacilli</taxon>
        <taxon>Bacillales</taxon>
        <taxon>Bacillaceae</taxon>
        <taxon>Gracilibacillus</taxon>
    </lineage>
</organism>
<protein>
    <recommendedName>
        <fullName evidence="1">MrfA-like Zn-binding domain-containing protein</fullName>
    </recommendedName>
</protein>
<accession>A0A841RMS9</accession>
<reference evidence="2 3" key="1">
    <citation type="submission" date="2020-08" db="EMBL/GenBank/DDBJ databases">
        <title>Genomic Encyclopedia of Type Strains, Phase IV (KMG-IV): sequencing the most valuable type-strain genomes for metagenomic binning, comparative biology and taxonomic classification.</title>
        <authorList>
            <person name="Goeker M."/>
        </authorList>
    </citation>
    <scope>NUCLEOTIDE SEQUENCE [LARGE SCALE GENOMIC DNA]</scope>
    <source>
        <strain evidence="2 3">DSM 11805</strain>
    </source>
</reference>
<proteinExistence type="predicted"/>
<feature type="domain" description="MrfA-like Zn-binding" evidence="1">
    <location>
        <begin position="502"/>
        <end position="601"/>
    </location>
</feature>
<dbReference type="Proteomes" id="UP000572212">
    <property type="component" value="Unassembled WGS sequence"/>
</dbReference>
<dbReference type="InterPro" id="IPR018973">
    <property type="entry name" value="MZB"/>
</dbReference>